<dbReference type="PROSITE" id="PS50977">
    <property type="entry name" value="HTH_TETR_2"/>
    <property type="match status" value="1"/>
</dbReference>
<evidence type="ECO:0000313" key="5">
    <source>
        <dbReference type="Proteomes" id="UP000199017"/>
    </source>
</evidence>
<dbReference type="Pfam" id="PF00440">
    <property type="entry name" value="TetR_N"/>
    <property type="match status" value="1"/>
</dbReference>
<dbReference type="InterPro" id="IPR001647">
    <property type="entry name" value="HTH_TetR"/>
</dbReference>
<evidence type="ECO:0000313" key="4">
    <source>
        <dbReference type="EMBL" id="SDI37714.1"/>
    </source>
</evidence>
<dbReference type="Proteomes" id="UP000199017">
    <property type="component" value="Unassembled WGS sequence"/>
</dbReference>
<feature type="domain" description="HTH tetR-type" evidence="3">
    <location>
        <begin position="12"/>
        <end position="72"/>
    </location>
</feature>
<dbReference type="Gene3D" id="1.10.357.10">
    <property type="entry name" value="Tetracycline Repressor, domain 2"/>
    <property type="match status" value="1"/>
</dbReference>
<reference evidence="4 5" key="1">
    <citation type="submission" date="2016-10" db="EMBL/GenBank/DDBJ databases">
        <authorList>
            <person name="de Groot N.N."/>
        </authorList>
    </citation>
    <scope>NUCLEOTIDE SEQUENCE [LARGE SCALE GENOMIC DNA]</scope>
    <source>
        <strain evidence="5">P4B,CCM 7963,CECT 7998,DSM 25260,IBRC-M 10614,KCTC 13821</strain>
    </source>
</reference>
<dbReference type="SUPFAM" id="SSF46689">
    <property type="entry name" value="Homeodomain-like"/>
    <property type="match status" value="1"/>
</dbReference>
<feature type="DNA-binding region" description="H-T-H motif" evidence="2">
    <location>
        <begin position="35"/>
        <end position="54"/>
    </location>
</feature>
<dbReference type="GO" id="GO:0003677">
    <property type="term" value="F:DNA binding"/>
    <property type="evidence" value="ECO:0007669"/>
    <property type="project" value="UniProtKB-UniRule"/>
</dbReference>
<dbReference type="EMBL" id="FNDU01000007">
    <property type="protein sequence ID" value="SDI37714.1"/>
    <property type="molecule type" value="Genomic_DNA"/>
</dbReference>
<keyword evidence="1 2" id="KW-0238">DNA-binding</keyword>
<dbReference type="STRING" id="930129.SAMN05216352_10740"/>
<dbReference type="RefSeq" id="WP_091585423.1">
    <property type="nucleotide sequence ID" value="NZ_FNDU01000007.1"/>
</dbReference>
<accession>A0A1G8K2R4</accession>
<protein>
    <submittedName>
        <fullName evidence="4">Transcriptional regulator, TetR family</fullName>
    </submittedName>
</protein>
<gene>
    <name evidence="4" type="ORF">SAMN05216352_10740</name>
</gene>
<evidence type="ECO:0000259" key="3">
    <source>
        <dbReference type="PROSITE" id="PS50977"/>
    </source>
</evidence>
<dbReference type="InterPro" id="IPR009057">
    <property type="entry name" value="Homeodomain-like_sf"/>
</dbReference>
<evidence type="ECO:0000256" key="2">
    <source>
        <dbReference type="PROSITE-ProRule" id="PRU00335"/>
    </source>
</evidence>
<keyword evidence="5" id="KW-1185">Reference proteome</keyword>
<dbReference type="OrthoDB" id="5366068at2"/>
<sequence length="218" mass="25579">MKKAKNKEIQTIRMMVYFIDATSEIIEQEGMDKITIRKVADLAGFNSATIYNYFEELSHLIFFASMRYVKKYINALPEYLASTEDPLEQYLKIWECFSRFSFSDPHIYYAVFSSNLGYPAEKLLKDYYGMFPTDLVEVPAELREMLLESNVTKRDFIALKPCIEKGYIKSEDASQISEIHFLIWQGMHTMFLNKRCEYTVEEATEITVNHIRATMQKP</sequence>
<organism evidence="4 5">
    <name type="scientific">Alteribacillus bidgolensis</name>
    <dbReference type="NCBI Taxonomy" id="930129"/>
    <lineage>
        <taxon>Bacteria</taxon>
        <taxon>Bacillati</taxon>
        <taxon>Bacillota</taxon>
        <taxon>Bacilli</taxon>
        <taxon>Bacillales</taxon>
        <taxon>Bacillaceae</taxon>
        <taxon>Alteribacillus</taxon>
    </lineage>
</organism>
<dbReference type="AlphaFoldDB" id="A0A1G8K2R4"/>
<evidence type="ECO:0000256" key="1">
    <source>
        <dbReference type="ARBA" id="ARBA00023125"/>
    </source>
</evidence>
<proteinExistence type="predicted"/>
<name>A0A1G8K2R4_9BACI</name>